<sequence>MLSLFAIETADIVTRILLIVFLGGFLLWSLLRDYRLLNHWEYKIWDMRRGTERKDLEREIDRMKELGEEGWECYAVLK</sequence>
<organism evidence="2">
    <name type="scientific">marine metagenome</name>
    <dbReference type="NCBI Taxonomy" id="408172"/>
    <lineage>
        <taxon>unclassified sequences</taxon>
        <taxon>metagenomes</taxon>
        <taxon>ecological metagenomes</taxon>
    </lineage>
</organism>
<feature type="non-terminal residue" evidence="2">
    <location>
        <position position="78"/>
    </location>
</feature>
<proteinExistence type="predicted"/>
<accession>A0A383DY02</accession>
<dbReference type="AlphaFoldDB" id="A0A383DY02"/>
<reference evidence="2" key="1">
    <citation type="submission" date="2018-05" db="EMBL/GenBank/DDBJ databases">
        <authorList>
            <person name="Lanie J.A."/>
            <person name="Ng W.-L."/>
            <person name="Kazmierczak K.M."/>
            <person name="Andrzejewski T.M."/>
            <person name="Davidsen T.M."/>
            <person name="Wayne K.J."/>
            <person name="Tettelin H."/>
            <person name="Glass J.I."/>
            <person name="Rusch D."/>
            <person name="Podicherti R."/>
            <person name="Tsui H.-C.T."/>
            <person name="Winkler M.E."/>
        </authorList>
    </citation>
    <scope>NUCLEOTIDE SEQUENCE</scope>
</reference>
<protein>
    <submittedName>
        <fullName evidence="2">Uncharacterized protein</fullName>
    </submittedName>
</protein>
<name>A0A383DY02_9ZZZZ</name>
<keyword evidence="1" id="KW-0472">Membrane</keyword>
<feature type="transmembrane region" description="Helical" evidence="1">
    <location>
        <begin position="12"/>
        <end position="31"/>
    </location>
</feature>
<keyword evidence="1" id="KW-1133">Transmembrane helix</keyword>
<dbReference type="EMBL" id="UINC01221144">
    <property type="protein sequence ID" value="SVE49351.1"/>
    <property type="molecule type" value="Genomic_DNA"/>
</dbReference>
<evidence type="ECO:0000313" key="2">
    <source>
        <dbReference type="EMBL" id="SVE49351.1"/>
    </source>
</evidence>
<keyword evidence="1" id="KW-0812">Transmembrane</keyword>
<gene>
    <name evidence="2" type="ORF">METZ01_LOCUS502205</name>
</gene>
<evidence type="ECO:0000256" key="1">
    <source>
        <dbReference type="SAM" id="Phobius"/>
    </source>
</evidence>